<evidence type="ECO:0000256" key="1">
    <source>
        <dbReference type="ARBA" id="ARBA00000085"/>
    </source>
</evidence>
<dbReference type="PROSITE" id="PS50110">
    <property type="entry name" value="RESPONSE_REGULATORY"/>
    <property type="match status" value="1"/>
</dbReference>
<dbReference type="Proteomes" id="UP001442494">
    <property type="component" value="Unassembled WGS sequence"/>
</dbReference>
<protein>
    <recommendedName>
        <fullName evidence="2">histidine kinase</fullName>
        <ecNumber evidence="2">2.7.13.3</ecNumber>
    </recommendedName>
</protein>
<reference evidence="10 11" key="1">
    <citation type="submission" date="2022-04" db="EMBL/GenBank/DDBJ databases">
        <title>Positive selection, recombination, and allopatry shape intraspecific diversity of widespread and dominant cyanobacteria.</title>
        <authorList>
            <person name="Wei J."/>
            <person name="Shu W."/>
            <person name="Hu C."/>
        </authorList>
    </citation>
    <scope>NUCLEOTIDE SEQUENCE [LARGE SCALE GENOMIC DNA]</scope>
    <source>
        <strain evidence="10 11">GB2-A5</strain>
    </source>
</reference>
<feature type="modified residue" description="4-aspartylphosphate" evidence="7">
    <location>
        <position position="659"/>
    </location>
</feature>
<dbReference type="RefSeq" id="WP_242019024.1">
    <property type="nucleotide sequence ID" value="NZ_JAMPKK010000068.1"/>
</dbReference>
<evidence type="ECO:0000313" key="10">
    <source>
        <dbReference type="EMBL" id="MEP0867370.1"/>
    </source>
</evidence>
<proteinExistence type="predicted"/>
<keyword evidence="5" id="KW-0418">Kinase</keyword>
<evidence type="ECO:0000256" key="2">
    <source>
        <dbReference type="ARBA" id="ARBA00012438"/>
    </source>
</evidence>
<dbReference type="SUPFAM" id="SSF55781">
    <property type="entry name" value="GAF domain-like"/>
    <property type="match status" value="2"/>
</dbReference>
<dbReference type="EC" id="2.7.13.3" evidence="2"/>
<dbReference type="SUPFAM" id="SSF55874">
    <property type="entry name" value="ATPase domain of HSP90 chaperone/DNA topoisomerase II/histidine kinase"/>
    <property type="match status" value="1"/>
</dbReference>
<dbReference type="EMBL" id="JAMPKK010000068">
    <property type="protein sequence ID" value="MEP0867370.1"/>
    <property type="molecule type" value="Genomic_DNA"/>
</dbReference>
<dbReference type="PRINTS" id="PR00344">
    <property type="entry name" value="BCTRLSENSOR"/>
</dbReference>
<comment type="catalytic activity">
    <reaction evidence="1">
        <text>ATP + protein L-histidine = ADP + protein N-phospho-L-histidine.</text>
        <dbReference type="EC" id="2.7.13.3"/>
    </reaction>
</comment>
<dbReference type="SMART" id="SM00065">
    <property type="entry name" value="GAF"/>
    <property type="match status" value="2"/>
</dbReference>
<dbReference type="InterPro" id="IPR005467">
    <property type="entry name" value="His_kinase_dom"/>
</dbReference>
<dbReference type="CDD" id="cd17580">
    <property type="entry name" value="REC_2_DhkD-like"/>
    <property type="match status" value="1"/>
</dbReference>
<evidence type="ECO:0000259" key="8">
    <source>
        <dbReference type="PROSITE" id="PS50109"/>
    </source>
</evidence>
<dbReference type="Gene3D" id="3.30.565.10">
    <property type="entry name" value="Histidine kinase-like ATPase, C-terminal domain"/>
    <property type="match status" value="1"/>
</dbReference>
<keyword evidence="11" id="KW-1185">Reference proteome</keyword>
<dbReference type="Gene3D" id="3.30.450.40">
    <property type="match status" value="2"/>
</dbReference>
<dbReference type="CDD" id="cd16922">
    <property type="entry name" value="HATPase_EvgS-ArcB-TorS-like"/>
    <property type="match status" value="1"/>
</dbReference>
<dbReference type="PANTHER" id="PTHR43547">
    <property type="entry name" value="TWO-COMPONENT HISTIDINE KINASE"/>
    <property type="match status" value="1"/>
</dbReference>
<comment type="caution">
    <text evidence="10">The sequence shown here is derived from an EMBL/GenBank/DDBJ whole genome shotgun (WGS) entry which is preliminary data.</text>
</comment>
<dbReference type="InterPro" id="IPR004358">
    <property type="entry name" value="Sig_transdc_His_kin-like_C"/>
</dbReference>
<keyword evidence="10" id="KW-0547">Nucleotide-binding</keyword>
<dbReference type="InterPro" id="IPR011006">
    <property type="entry name" value="CheY-like_superfamily"/>
</dbReference>
<dbReference type="SMART" id="SM00387">
    <property type="entry name" value="HATPase_c"/>
    <property type="match status" value="1"/>
</dbReference>
<organism evidence="10 11">
    <name type="scientific">Funiculus sociatus GB2-A5</name>
    <dbReference type="NCBI Taxonomy" id="2933946"/>
    <lineage>
        <taxon>Bacteria</taxon>
        <taxon>Bacillati</taxon>
        <taxon>Cyanobacteriota</taxon>
        <taxon>Cyanophyceae</taxon>
        <taxon>Coleofasciculales</taxon>
        <taxon>Coleofasciculaceae</taxon>
        <taxon>Funiculus</taxon>
    </lineage>
</organism>
<keyword evidence="6" id="KW-0902">Two-component regulatory system</keyword>
<dbReference type="SMART" id="SM00448">
    <property type="entry name" value="REC"/>
    <property type="match status" value="1"/>
</dbReference>
<evidence type="ECO:0000256" key="3">
    <source>
        <dbReference type="ARBA" id="ARBA00022553"/>
    </source>
</evidence>
<dbReference type="SUPFAM" id="SSF47384">
    <property type="entry name" value="Homodimeric domain of signal transducing histidine kinase"/>
    <property type="match status" value="1"/>
</dbReference>
<dbReference type="PANTHER" id="PTHR43547:SF2">
    <property type="entry name" value="HYBRID SIGNAL TRANSDUCTION HISTIDINE KINASE C"/>
    <property type="match status" value="1"/>
</dbReference>
<dbReference type="InterPro" id="IPR003018">
    <property type="entry name" value="GAF"/>
</dbReference>
<dbReference type="InterPro" id="IPR036890">
    <property type="entry name" value="HATPase_C_sf"/>
</dbReference>
<keyword evidence="3 7" id="KW-0597">Phosphoprotein</keyword>
<dbReference type="PROSITE" id="PS50109">
    <property type="entry name" value="HIS_KIN"/>
    <property type="match status" value="1"/>
</dbReference>
<gene>
    <name evidence="10" type="ORF">NDI37_23245</name>
</gene>
<dbReference type="Pfam" id="PF02518">
    <property type="entry name" value="HATPase_c"/>
    <property type="match status" value="1"/>
</dbReference>
<sequence length="734" mass="79888">MTTAPISPNEVQRLEALRRYNILDTPPEESFDRITALAARLFDVPITLVSLVDEFRAWFKSCYGFDSREVSRESTICSFAVLSDDVLVVPDTRKDPRFACMPFALSEPGLRFYAGAPLIDKDGYNLGTLCLLDSKPRHELSAKQRASLADLAAIVVDELELRLAARKIAQMDAALIEVTKGVSAATGEAFFYSLVQHLTKALGVDYAFLGELAGGKISTIALCADYEMVDNIEYSLLNTPCKQVIEQGKPCYYPRGIQAHFPDNHLLAQMEVDSYIAAPLLDSTGCVLGLLGVMARKPLENTQLAESLLTIFATRATAELERKRREEERAELLVREQVARGEAEAANRMKDDFLAVLSHELRSPLNPILGWSRMLRAQKLNAVTTARALEAIERNAKLLSELIEDLLDVSRLIRGKLSLQVCPVKLVPIIQAAIETVQLAAGAKKIQLESVLNPSVGLVSGDPNRLQQIVWNLLSNAIKFTPEGGKVEIRLECSDSYTQIRVSDTGKGISADFLPYVFERFRQADSTSTRSHGGLGLGLAIVRHLAELHGGTVHVDSPGEGLGAIFTVQLPLIITTHGNGLLAPGHKVETEPEAPPTPDAIISAVLDGLQVLVVDDEPDSRDFLTIALEQYGARVRAVASATEAFEALQQLKPNVLVSDIGMPGEDGYTLIRKIRALEPEQGGEIIAVAVTAYARSEDSQRAISLGFHRHIAKPVEPAKLAAAIASLVRTSLVG</sequence>
<feature type="domain" description="Response regulatory" evidence="9">
    <location>
        <begin position="610"/>
        <end position="728"/>
    </location>
</feature>
<evidence type="ECO:0000256" key="6">
    <source>
        <dbReference type="ARBA" id="ARBA00023012"/>
    </source>
</evidence>
<dbReference type="Pfam" id="PF01590">
    <property type="entry name" value="GAF"/>
    <property type="match status" value="2"/>
</dbReference>
<evidence type="ECO:0000256" key="4">
    <source>
        <dbReference type="ARBA" id="ARBA00022679"/>
    </source>
</evidence>
<evidence type="ECO:0000256" key="5">
    <source>
        <dbReference type="ARBA" id="ARBA00022777"/>
    </source>
</evidence>
<dbReference type="CDD" id="cd00082">
    <property type="entry name" value="HisKA"/>
    <property type="match status" value="1"/>
</dbReference>
<dbReference type="GO" id="GO:0005524">
    <property type="term" value="F:ATP binding"/>
    <property type="evidence" value="ECO:0007669"/>
    <property type="project" value="UniProtKB-KW"/>
</dbReference>
<dbReference type="Pfam" id="PF00072">
    <property type="entry name" value="Response_reg"/>
    <property type="match status" value="1"/>
</dbReference>
<evidence type="ECO:0000259" key="9">
    <source>
        <dbReference type="PROSITE" id="PS50110"/>
    </source>
</evidence>
<feature type="domain" description="Histidine kinase" evidence="8">
    <location>
        <begin position="356"/>
        <end position="574"/>
    </location>
</feature>
<dbReference type="Pfam" id="PF00512">
    <property type="entry name" value="HisKA"/>
    <property type="match status" value="1"/>
</dbReference>
<dbReference type="InterPro" id="IPR029016">
    <property type="entry name" value="GAF-like_dom_sf"/>
</dbReference>
<dbReference type="SUPFAM" id="SSF52172">
    <property type="entry name" value="CheY-like"/>
    <property type="match status" value="1"/>
</dbReference>
<accession>A0ABV0JV74</accession>
<name>A0ABV0JV74_9CYAN</name>
<dbReference type="InterPro" id="IPR003661">
    <property type="entry name" value="HisK_dim/P_dom"/>
</dbReference>
<evidence type="ECO:0000313" key="11">
    <source>
        <dbReference type="Proteomes" id="UP001442494"/>
    </source>
</evidence>
<dbReference type="Gene3D" id="3.40.50.2300">
    <property type="match status" value="1"/>
</dbReference>
<dbReference type="Gene3D" id="1.10.287.130">
    <property type="match status" value="1"/>
</dbReference>
<keyword evidence="4" id="KW-0808">Transferase</keyword>
<keyword evidence="10" id="KW-0067">ATP-binding</keyword>
<dbReference type="InterPro" id="IPR001789">
    <property type="entry name" value="Sig_transdc_resp-reg_receiver"/>
</dbReference>
<evidence type="ECO:0000256" key="7">
    <source>
        <dbReference type="PROSITE-ProRule" id="PRU00169"/>
    </source>
</evidence>
<dbReference type="InterPro" id="IPR003594">
    <property type="entry name" value="HATPase_dom"/>
</dbReference>
<dbReference type="InterPro" id="IPR036097">
    <property type="entry name" value="HisK_dim/P_sf"/>
</dbReference>
<dbReference type="SMART" id="SM00388">
    <property type="entry name" value="HisKA"/>
    <property type="match status" value="1"/>
</dbReference>